<dbReference type="Gene3D" id="4.10.240.10">
    <property type="entry name" value="Zn(2)-C6 fungal-type DNA-binding domain"/>
    <property type="match status" value="1"/>
</dbReference>
<evidence type="ECO:0000256" key="4">
    <source>
        <dbReference type="ARBA" id="ARBA00023242"/>
    </source>
</evidence>
<dbReference type="PROSITE" id="PS50048">
    <property type="entry name" value="ZN2_CY6_FUNGAL_2"/>
    <property type="match status" value="1"/>
</dbReference>
<dbReference type="PANTHER" id="PTHR46910">
    <property type="entry name" value="TRANSCRIPTION FACTOR PDR1"/>
    <property type="match status" value="1"/>
</dbReference>
<comment type="subcellular location">
    <subcellularLocation>
        <location evidence="1">Nucleus</location>
    </subcellularLocation>
</comment>
<accession>A0A8H4FE29</accession>
<dbReference type="RefSeq" id="XP_045258093.1">
    <property type="nucleotide sequence ID" value="XM_045410525.1"/>
</dbReference>
<evidence type="ECO:0000256" key="1">
    <source>
        <dbReference type="ARBA" id="ARBA00004123"/>
    </source>
</evidence>
<comment type="caution">
    <text evidence="6">The sequence shown here is derived from an EMBL/GenBank/DDBJ whole genome shotgun (WGS) entry which is preliminary data.</text>
</comment>
<dbReference type="Proteomes" id="UP000613401">
    <property type="component" value="Unassembled WGS sequence"/>
</dbReference>
<keyword evidence="2" id="KW-0479">Metal-binding</keyword>
<keyword evidence="4" id="KW-0539">Nucleus</keyword>
<keyword evidence="3" id="KW-0238">DNA-binding</keyword>
<evidence type="ECO:0000256" key="2">
    <source>
        <dbReference type="ARBA" id="ARBA00022723"/>
    </source>
</evidence>
<dbReference type="CDD" id="cd00067">
    <property type="entry name" value="GAL4"/>
    <property type="match status" value="1"/>
</dbReference>
<gene>
    <name evidence="6" type="ORF">GCG54_00010605</name>
</gene>
<dbReference type="GO" id="GO:0000981">
    <property type="term" value="F:DNA-binding transcription factor activity, RNA polymerase II-specific"/>
    <property type="evidence" value="ECO:0007669"/>
    <property type="project" value="InterPro"/>
</dbReference>
<dbReference type="GeneID" id="69017733"/>
<feature type="domain" description="Zn(2)-C6 fungal-type" evidence="5">
    <location>
        <begin position="21"/>
        <end position="51"/>
    </location>
</feature>
<dbReference type="SUPFAM" id="SSF57701">
    <property type="entry name" value="Zn2/Cys6 DNA-binding domain"/>
    <property type="match status" value="1"/>
</dbReference>
<dbReference type="InterPro" id="IPR036864">
    <property type="entry name" value="Zn2-C6_fun-type_DNA-bd_sf"/>
</dbReference>
<reference evidence="6" key="1">
    <citation type="journal article" date="2020" name="Phytopathology">
        <title>Genome sequence and comparative analysis of Colletotrichum gloeosporioides isolated from Liriodendron leaves.</title>
        <authorList>
            <person name="Fu F.F."/>
            <person name="Hao Z."/>
            <person name="Wang P."/>
            <person name="Lu Y."/>
            <person name="Xue L.J."/>
            <person name="Wei G."/>
            <person name="Tian Y."/>
            <person name="Baishi H."/>
            <person name="Xu H."/>
            <person name="Shi J."/>
            <person name="Cheng T."/>
            <person name="Wang G."/>
            <person name="Yi Y."/>
            <person name="Chen J."/>
        </authorList>
    </citation>
    <scope>NUCLEOTIDE SEQUENCE</scope>
    <source>
        <strain evidence="6">Lc1</strain>
    </source>
</reference>
<evidence type="ECO:0000259" key="5">
    <source>
        <dbReference type="PROSITE" id="PS50048"/>
    </source>
</evidence>
<dbReference type="InterPro" id="IPR050987">
    <property type="entry name" value="AtrR-like"/>
</dbReference>
<name>A0A8H4FE29_COLGL</name>
<keyword evidence="7" id="KW-1185">Reference proteome</keyword>
<protein>
    <submittedName>
        <fullName evidence="6">Transcriptional activator protein acu-15</fullName>
    </submittedName>
</protein>
<organism evidence="6 7">
    <name type="scientific">Colletotrichum gloeosporioides</name>
    <name type="common">Anthracnose fungus</name>
    <name type="synonym">Glomerella cingulata</name>
    <dbReference type="NCBI Taxonomy" id="474922"/>
    <lineage>
        <taxon>Eukaryota</taxon>
        <taxon>Fungi</taxon>
        <taxon>Dikarya</taxon>
        <taxon>Ascomycota</taxon>
        <taxon>Pezizomycotina</taxon>
        <taxon>Sordariomycetes</taxon>
        <taxon>Hypocreomycetidae</taxon>
        <taxon>Glomerellales</taxon>
        <taxon>Glomerellaceae</taxon>
        <taxon>Colletotrichum</taxon>
        <taxon>Colletotrichum gloeosporioides species complex</taxon>
    </lineage>
</organism>
<evidence type="ECO:0000256" key="3">
    <source>
        <dbReference type="ARBA" id="ARBA00023125"/>
    </source>
</evidence>
<dbReference type="InterPro" id="IPR001138">
    <property type="entry name" value="Zn2Cys6_DnaBD"/>
</dbReference>
<dbReference type="GO" id="GO:0005634">
    <property type="term" value="C:nucleus"/>
    <property type="evidence" value="ECO:0007669"/>
    <property type="project" value="UniProtKB-SubCell"/>
</dbReference>
<dbReference type="GO" id="GO:0003677">
    <property type="term" value="F:DNA binding"/>
    <property type="evidence" value="ECO:0007669"/>
    <property type="project" value="UniProtKB-KW"/>
</dbReference>
<reference evidence="6" key="2">
    <citation type="submission" date="2020-03" db="EMBL/GenBank/DDBJ databases">
        <authorList>
            <person name="Fu F.-F."/>
            <person name="Chen J."/>
        </authorList>
    </citation>
    <scope>NUCLEOTIDE SEQUENCE</scope>
    <source>
        <strain evidence="6">Lc1</strain>
    </source>
</reference>
<dbReference type="GO" id="GO:0008270">
    <property type="term" value="F:zinc ion binding"/>
    <property type="evidence" value="ECO:0007669"/>
    <property type="project" value="InterPro"/>
</dbReference>
<dbReference type="PANTHER" id="PTHR46910:SF3">
    <property type="entry name" value="HALOTOLERANCE PROTEIN 9-RELATED"/>
    <property type="match status" value="1"/>
</dbReference>
<evidence type="ECO:0000313" key="6">
    <source>
        <dbReference type="EMBL" id="KAF3798933.1"/>
    </source>
</evidence>
<dbReference type="SMART" id="SM00066">
    <property type="entry name" value="GAL4"/>
    <property type="match status" value="1"/>
</dbReference>
<proteinExistence type="predicted"/>
<dbReference type="AlphaFoldDB" id="A0A8H4FE29"/>
<dbReference type="PRINTS" id="PR00755">
    <property type="entry name" value="AFLATOXINBRP"/>
</dbReference>
<dbReference type="EMBL" id="WVTB01000089">
    <property type="protein sequence ID" value="KAF3798933.1"/>
    <property type="molecule type" value="Genomic_DNA"/>
</dbReference>
<evidence type="ECO:0000313" key="7">
    <source>
        <dbReference type="Proteomes" id="UP000613401"/>
    </source>
</evidence>
<sequence>MDTASVLDSRARDKAARIGQACLRCQSKKIKCDGKQPSCTPCTNRSHDCQYQQVQRRRGPGRRYVAALLRNLIFAYLK</sequence>
<dbReference type="Pfam" id="PF00172">
    <property type="entry name" value="Zn_clus"/>
    <property type="match status" value="1"/>
</dbReference>